<feature type="non-terminal residue" evidence="2">
    <location>
        <position position="1"/>
    </location>
</feature>
<feature type="region of interest" description="Disordered" evidence="1">
    <location>
        <begin position="1"/>
        <end position="21"/>
    </location>
</feature>
<proteinExistence type="predicted"/>
<feature type="compositionally biased region" description="Low complexity" evidence="1">
    <location>
        <begin position="1"/>
        <end position="11"/>
    </location>
</feature>
<keyword evidence="3" id="KW-1185">Reference proteome</keyword>
<comment type="caution">
    <text evidence="2">The sequence shown here is derived from an EMBL/GenBank/DDBJ whole genome shotgun (WGS) entry which is preliminary data.</text>
</comment>
<protein>
    <submittedName>
        <fullName evidence="2">Uncharacterized protein</fullName>
    </submittedName>
</protein>
<evidence type="ECO:0000313" key="2">
    <source>
        <dbReference type="EMBL" id="MBT1577031.1"/>
    </source>
</evidence>
<feature type="non-terminal residue" evidence="2">
    <location>
        <position position="79"/>
    </location>
</feature>
<sequence>ELKNQQQQLKPQTEKQEQPQIINNLDFFDSNVQNELYHKLSKSIDDKLTQFFEKELEKLEQEQEQEHYQFDWSSNYDND</sequence>
<reference evidence="3" key="1">
    <citation type="journal article" date="2022" name="Forests">
        <title>Identification of Endophytic Microbiota of Phytoplasma-Infected Russian Olive Trees Elaeagnus angustifolia L. in the Northwest of Iran.</title>
        <authorList>
            <person name="Azizpour N."/>
            <person name="Nematollahi S."/>
            <person name="Khakvar R."/>
            <person name="Jamshidi M."/>
            <person name="Norouzi-Beirami M.H."/>
        </authorList>
    </citation>
    <scope>NUCLEOTIDE SEQUENCE [LARGE SCALE GENOMIC DNA]</scope>
    <source>
        <strain evidence="3">TBZ1</strain>
    </source>
</reference>
<name>A0ABS5V9L4_9MOLU</name>
<evidence type="ECO:0000256" key="1">
    <source>
        <dbReference type="SAM" id="MobiDB-lite"/>
    </source>
</evidence>
<accession>A0ABS5V9L4</accession>
<evidence type="ECO:0000313" key="3">
    <source>
        <dbReference type="Proteomes" id="UP000707147"/>
    </source>
</evidence>
<organism evidence="2 3">
    <name type="scientific">'Elaeagnus angustifolia' witches'-broom phytoplasma</name>
    <dbReference type="NCBI Taxonomy" id="1538355"/>
    <lineage>
        <taxon>Bacteria</taxon>
        <taxon>Bacillati</taxon>
        <taxon>Mycoplasmatota</taxon>
        <taxon>Mollicutes</taxon>
        <taxon>Acholeplasmatales</taxon>
        <taxon>Acholeplasmataceae</taxon>
        <taxon>Candidatus Phytoplasma</taxon>
        <taxon>16SrI (Aster yellows group)</taxon>
    </lineage>
</organism>
<dbReference type="Proteomes" id="UP000707147">
    <property type="component" value="Unassembled WGS sequence"/>
</dbReference>
<gene>
    <name evidence="2" type="ORF">KEC49_02705</name>
</gene>
<dbReference type="EMBL" id="JAHFWK010000519">
    <property type="protein sequence ID" value="MBT1577031.1"/>
    <property type="molecule type" value="Genomic_DNA"/>
</dbReference>